<dbReference type="CDD" id="cd00077">
    <property type="entry name" value="HDc"/>
    <property type="match status" value="1"/>
</dbReference>
<evidence type="ECO:0000313" key="1">
    <source>
        <dbReference type="EMBL" id="MXV15480.1"/>
    </source>
</evidence>
<proteinExistence type="predicted"/>
<keyword evidence="2" id="KW-1185">Reference proteome</keyword>
<dbReference type="Gene3D" id="1.10.3210.10">
    <property type="entry name" value="Hypothetical protein af1432"/>
    <property type="match status" value="1"/>
</dbReference>
<gene>
    <name evidence="1" type="ORF">GS398_09210</name>
</gene>
<comment type="caution">
    <text evidence="1">The sequence shown here is derived from an EMBL/GenBank/DDBJ whole genome shotgun (WGS) entry which is preliminary data.</text>
</comment>
<dbReference type="InterPro" id="IPR003607">
    <property type="entry name" value="HD/PDEase_dom"/>
</dbReference>
<protein>
    <submittedName>
        <fullName evidence="1">Phosphohydrolase</fullName>
    </submittedName>
</protein>
<dbReference type="AlphaFoldDB" id="A0A7K1XWX5"/>
<sequence length="194" mass="22013">MQFEQARDFIAEKLNKELPPYLTYHTLAHTLDVLRAAETLATAEGVTGYEKTLLQTAAMFHDSGYLSKAAGHEDESCRLAMSYLPGFGYTEKEITAICGMIRATKLPQSPKNHLEEILCDADLDYLGRGDYFIVAERFFQELSAAALVNSEAEWNTRQVSFLETHRYFTDTAIQLRKATKIKHLQSIKLKMQQP</sequence>
<accession>A0A7K1XWX5</accession>
<dbReference type="Proteomes" id="UP000451233">
    <property type="component" value="Unassembled WGS sequence"/>
</dbReference>
<dbReference type="GO" id="GO:0016787">
    <property type="term" value="F:hydrolase activity"/>
    <property type="evidence" value="ECO:0007669"/>
    <property type="project" value="UniProtKB-KW"/>
</dbReference>
<organism evidence="1 2">
    <name type="scientific">Hufsiella ginkgonis</name>
    <dbReference type="NCBI Taxonomy" id="2695274"/>
    <lineage>
        <taxon>Bacteria</taxon>
        <taxon>Pseudomonadati</taxon>
        <taxon>Bacteroidota</taxon>
        <taxon>Sphingobacteriia</taxon>
        <taxon>Sphingobacteriales</taxon>
        <taxon>Sphingobacteriaceae</taxon>
        <taxon>Hufsiella</taxon>
    </lineage>
</organism>
<dbReference type="SUPFAM" id="SSF109604">
    <property type="entry name" value="HD-domain/PDEase-like"/>
    <property type="match status" value="1"/>
</dbReference>
<name>A0A7K1XWX5_9SPHI</name>
<reference evidence="1 2" key="1">
    <citation type="submission" date="2019-11" db="EMBL/GenBank/DDBJ databases">
        <title>Pedobacter sp. HMF7056 Genome sequencing and assembly.</title>
        <authorList>
            <person name="Kang H."/>
            <person name="Kim H."/>
            <person name="Joh K."/>
        </authorList>
    </citation>
    <scope>NUCLEOTIDE SEQUENCE [LARGE SCALE GENOMIC DNA]</scope>
    <source>
        <strain evidence="1 2">HMF7056</strain>
    </source>
</reference>
<evidence type="ECO:0000313" key="2">
    <source>
        <dbReference type="Proteomes" id="UP000451233"/>
    </source>
</evidence>
<keyword evidence="1" id="KW-0378">Hydrolase</keyword>
<dbReference type="RefSeq" id="WP_160906474.1">
    <property type="nucleotide sequence ID" value="NZ_WVHS01000002.1"/>
</dbReference>
<dbReference type="EMBL" id="WVHS01000002">
    <property type="protein sequence ID" value="MXV15480.1"/>
    <property type="molecule type" value="Genomic_DNA"/>
</dbReference>